<sequence length="380" mass="40448">MKKMAIWLGISTLLVGLTVLPTISLGETITSSEENSSNIPVTSEAVSEEQSTSSAESKTKKTENSTESSRENRNSADSSLTISSLSYDFVSKTISGKTAPRATVYATIVYDSNGIAEPSATAEADNNGHFSINHLFDTGRKISLTAQLNDVLSEPTTFIIPNDPSLTISNLSYDFATKTVSGKTAPGAEIYATLSANKSPKVDGLTTTDKNGNFSFVGQFSSGQEVMFIAYLNGASGEEISYTIPTKAATLTISDLSYDHDTGTLSGKTAPHAAVGLTMPTTMGQARVMSDENGYFSYKEAPLAPGTVLTITAYLGDDYSETVSFTIPEKTASSDTTINTKPIGKTTKNLPKTGENKNFKLVILGFLTILSIPFIYKKII</sequence>
<dbReference type="RefSeq" id="WP_086313083.1">
    <property type="nucleotide sequence ID" value="NZ_CP147244.1"/>
</dbReference>
<keyword evidence="3" id="KW-1185">Reference proteome</keyword>
<evidence type="ECO:0000313" key="2">
    <source>
        <dbReference type="EMBL" id="WYJ99591.1"/>
    </source>
</evidence>
<evidence type="ECO:0008006" key="4">
    <source>
        <dbReference type="Google" id="ProtNLM"/>
    </source>
</evidence>
<proteinExistence type="predicted"/>
<reference evidence="2" key="1">
    <citation type="submission" date="2017-05" db="EMBL/GenBank/DDBJ databases">
        <authorList>
            <consortium name="The Broad Institute Genomics Platform"/>
            <consortium name="The Broad Institute Genomic Center for Infectious Diseases"/>
            <person name="Earl A."/>
            <person name="Manson A."/>
            <person name="Schwartman J."/>
            <person name="Gilmore M."/>
            <person name="Abouelleil A."/>
            <person name="Cao P."/>
            <person name="Chapman S."/>
            <person name="Cusick C."/>
            <person name="Shea T."/>
            <person name="Young S."/>
            <person name="Neafsey D."/>
            <person name="Nusbaum C."/>
            <person name="Birren B."/>
        </authorList>
    </citation>
    <scope>NUCLEOTIDE SEQUENCE</scope>
    <source>
        <strain evidence="2">7F3_DIV0205</strain>
    </source>
</reference>
<evidence type="ECO:0000313" key="3">
    <source>
        <dbReference type="Proteomes" id="UP000194948"/>
    </source>
</evidence>
<gene>
    <name evidence="2" type="ORF">A5821_000668</name>
</gene>
<feature type="compositionally biased region" description="Low complexity" evidence="1">
    <location>
        <begin position="31"/>
        <end position="56"/>
    </location>
</feature>
<feature type="compositionally biased region" description="Basic and acidic residues" evidence="1">
    <location>
        <begin position="57"/>
        <end position="74"/>
    </location>
</feature>
<feature type="region of interest" description="Disordered" evidence="1">
    <location>
        <begin position="31"/>
        <end position="77"/>
    </location>
</feature>
<dbReference type="AlphaFoldDB" id="A0AAQ3Y511"/>
<dbReference type="NCBIfam" id="TIGR01167">
    <property type="entry name" value="LPXTG_anchor"/>
    <property type="match status" value="1"/>
</dbReference>
<accession>A0AAQ3Y511</accession>
<name>A0AAQ3Y511_9ENTE</name>
<protein>
    <recommendedName>
        <fullName evidence="4">Gram-positive cocci surface proteins LPxTG domain-containing protein</fullName>
    </recommendedName>
</protein>
<dbReference type="Proteomes" id="UP000194948">
    <property type="component" value="Chromosome"/>
</dbReference>
<organism evidence="2 3">
    <name type="scientific">Candidatus Enterococcus palustris</name>
    <dbReference type="NCBI Taxonomy" id="1834189"/>
    <lineage>
        <taxon>Bacteria</taxon>
        <taxon>Bacillati</taxon>
        <taxon>Bacillota</taxon>
        <taxon>Bacilli</taxon>
        <taxon>Lactobacillales</taxon>
        <taxon>Enterococcaceae</taxon>
        <taxon>Enterococcus</taxon>
    </lineage>
</organism>
<reference evidence="2" key="2">
    <citation type="submission" date="2024-03" db="EMBL/GenBank/DDBJ databases">
        <title>The Genome Sequence of Enterococcus sp. DIV0205d.</title>
        <authorList>
            <consortium name="The Broad Institute Genomics Platform"/>
            <consortium name="The Broad Institute Microbial Omics Core"/>
            <consortium name="The Broad Institute Genomic Center for Infectious Diseases"/>
            <person name="Earl A."/>
            <person name="Manson A."/>
            <person name="Gilmore M."/>
            <person name="Schwartman J."/>
            <person name="Shea T."/>
            <person name="Abouelleil A."/>
            <person name="Cao P."/>
            <person name="Chapman S."/>
            <person name="Cusick C."/>
            <person name="Young S."/>
            <person name="Neafsey D."/>
            <person name="Nusbaum C."/>
            <person name="Birren B."/>
        </authorList>
    </citation>
    <scope>NUCLEOTIDE SEQUENCE</scope>
    <source>
        <strain evidence="2">7F3_DIV0205</strain>
    </source>
</reference>
<dbReference type="EMBL" id="CP147244">
    <property type="protein sequence ID" value="WYJ99591.1"/>
    <property type="molecule type" value="Genomic_DNA"/>
</dbReference>
<evidence type="ECO:0000256" key="1">
    <source>
        <dbReference type="SAM" id="MobiDB-lite"/>
    </source>
</evidence>